<sequence>MSNNASPRAPVTSERNKATPTLPSKYRIPPLPPHIHRRIYLKPLQDGLLLGSSASSSNSGGQIKRWRDLDAQRKQRPFVETVKEDPVASLEIGGILGLTRLWETAYLLVFLSPPRTAPNGPQTTTTSTEESSVDEDKREGQGMVYELRNVYAIPINREGAEGIIRNMHAATVKGGPKDAGNVSKQQTGVKTDNVQGRTGSDPPADSGDIGESMFQEDAEASVQKADKASGEAHYDDQAGLPKPDDRKDLEVKIIREIVRTLGGGGFFYSFETDLSHNLQHKRKQLDVRKQSTAPAEITEKDHLSLDRERQERGETWIEPDVGLPLWRRVDQRFMWNAWMMREFIEAGLHEFILPVIQGWVQSSRFYIPPVDILPLTDSKNDVKSPERDAERDLGPPSTPVDLVLISRRSRDRAGLRFQRRGIDEDGNVANFVETEMIVRVKVEGKWSIFSFVEIRGSIPLFWSQSSTLTDMKPAPKLDRPVAQTIPTTRLHFDQLKQTYGPQTIINLAETSGKEGAVTLGYRDAVQELDDPDVRYKEFDFHHECKGMKYENISKLITQLGATFGEQGYFWSCQGEVMREQTGTFRVNCIDCLDRTNVVESALARHVLTSQLTQVGMTPDALTSNIEFVYNDAWANNGDQISKLYAGTSALKGDFTRTGKRDLHGMINDGLNSVARMRRGAIEDFYLQAVISFMVGERNLNVFSEVLSNLASNDRTNLIRLSRIRAAAIETCTARVLEEGEHRIGGWTVFSPEEANTKFTRKLEEKVLVLTHQALYVVSFDYNLEKVVSSTRVPLRNVTSMSKGAYILSALDESGRDPAENAGFVVYYRPAITGTRVTSYSMVNSPDPKRREMASSDVSPRDRTDSAGSDAISTTSNTVSTSNEFFAFKILPREFVAAHLSGSLHEEDQEEDRGKDDTCKTVADRMVKRIRDECVKATASIGGYVGGHARDEGFVRDEDVVGLAEAQKATSLVARADYALKRFLWIP</sequence>
<evidence type="ECO:0000259" key="3">
    <source>
        <dbReference type="PROSITE" id="PS51791"/>
    </source>
</evidence>
<feature type="region of interest" description="Disordered" evidence="1">
    <location>
        <begin position="172"/>
        <end position="244"/>
    </location>
</feature>
<evidence type="ECO:0000259" key="2">
    <source>
        <dbReference type="PROSITE" id="PS50275"/>
    </source>
</evidence>
<feature type="domain" description="HSac2" evidence="3">
    <location>
        <begin position="718"/>
        <end position="871"/>
    </location>
</feature>
<feature type="compositionally biased region" description="Basic and acidic residues" evidence="1">
    <location>
        <begin position="224"/>
        <end position="244"/>
    </location>
</feature>
<dbReference type="InterPro" id="IPR022158">
    <property type="entry name" value="Inositol_phosphatase"/>
</dbReference>
<dbReference type="GO" id="GO:0046856">
    <property type="term" value="P:phosphatidylinositol dephosphorylation"/>
    <property type="evidence" value="ECO:0007669"/>
    <property type="project" value="TreeGrafter"/>
</dbReference>
<dbReference type="GO" id="GO:0043812">
    <property type="term" value="F:phosphatidylinositol-4-phosphate phosphatase activity"/>
    <property type="evidence" value="ECO:0007669"/>
    <property type="project" value="TreeGrafter"/>
</dbReference>
<feature type="compositionally biased region" description="Basic and acidic residues" evidence="1">
    <location>
        <begin position="378"/>
        <end position="393"/>
    </location>
</feature>
<accession>A0A8K0JQY6</accession>
<feature type="region of interest" description="Disordered" evidence="1">
    <location>
        <begin position="838"/>
        <end position="875"/>
    </location>
</feature>
<dbReference type="AlphaFoldDB" id="A0A8K0JQY6"/>
<gene>
    <name evidence="4" type="ORF">FFLO_01699</name>
</gene>
<comment type="caution">
    <text evidence="4">The sequence shown here is derived from an EMBL/GenBank/DDBJ whole genome shotgun (WGS) entry which is preliminary data.</text>
</comment>
<feature type="domain" description="SAC" evidence="2">
    <location>
        <begin position="257"/>
        <end position="646"/>
    </location>
</feature>
<protein>
    <recommendedName>
        <fullName evidence="6">SacI homology domain-containing protein</fullName>
    </recommendedName>
</protein>
<dbReference type="PROSITE" id="PS51791">
    <property type="entry name" value="HSAC2"/>
    <property type="match status" value="1"/>
</dbReference>
<keyword evidence="5" id="KW-1185">Reference proteome</keyword>
<feature type="compositionally biased region" description="Polar residues" evidence="1">
    <location>
        <begin position="182"/>
        <end position="198"/>
    </location>
</feature>
<organism evidence="4 5">
    <name type="scientific">Filobasidium floriforme</name>
    <dbReference type="NCBI Taxonomy" id="5210"/>
    <lineage>
        <taxon>Eukaryota</taxon>
        <taxon>Fungi</taxon>
        <taxon>Dikarya</taxon>
        <taxon>Basidiomycota</taxon>
        <taxon>Agaricomycotina</taxon>
        <taxon>Tremellomycetes</taxon>
        <taxon>Filobasidiales</taxon>
        <taxon>Filobasidiaceae</taxon>
        <taxon>Filobasidium</taxon>
    </lineage>
</organism>
<feature type="compositionally biased region" description="Basic and acidic residues" evidence="1">
    <location>
        <begin position="846"/>
        <end position="864"/>
    </location>
</feature>
<dbReference type="EMBL" id="JABELV010000024">
    <property type="protein sequence ID" value="KAG7562870.1"/>
    <property type="molecule type" value="Genomic_DNA"/>
</dbReference>
<dbReference type="Proteomes" id="UP000812966">
    <property type="component" value="Unassembled WGS sequence"/>
</dbReference>
<feature type="region of interest" description="Disordered" evidence="1">
    <location>
        <begin position="377"/>
        <end position="398"/>
    </location>
</feature>
<evidence type="ECO:0008006" key="6">
    <source>
        <dbReference type="Google" id="ProtNLM"/>
    </source>
</evidence>
<evidence type="ECO:0000313" key="5">
    <source>
        <dbReference type="Proteomes" id="UP000812966"/>
    </source>
</evidence>
<dbReference type="GO" id="GO:0005783">
    <property type="term" value="C:endoplasmic reticulum"/>
    <property type="evidence" value="ECO:0007669"/>
    <property type="project" value="TreeGrafter"/>
</dbReference>
<dbReference type="PROSITE" id="PS50275">
    <property type="entry name" value="SAC"/>
    <property type="match status" value="1"/>
</dbReference>
<dbReference type="PANTHER" id="PTHR45662">
    <property type="entry name" value="PHOSPHATIDYLINOSITIDE PHOSPHATASE SAC1"/>
    <property type="match status" value="1"/>
</dbReference>
<dbReference type="InterPro" id="IPR002013">
    <property type="entry name" value="SAC_dom"/>
</dbReference>
<feature type="region of interest" description="Disordered" evidence="1">
    <location>
        <begin position="113"/>
        <end position="138"/>
    </location>
</feature>
<evidence type="ECO:0000313" key="4">
    <source>
        <dbReference type="EMBL" id="KAG7562870.1"/>
    </source>
</evidence>
<dbReference type="Pfam" id="PF12456">
    <property type="entry name" value="hSac2"/>
    <property type="match status" value="1"/>
</dbReference>
<dbReference type="InterPro" id="IPR034753">
    <property type="entry name" value="hSac2"/>
</dbReference>
<name>A0A8K0JQY6_9TREE</name>
<dbReference type="PANTHER" id="PTHR45662:SF7">
    <property type="entry name" value="SACI DOMAIN PROTEIN (AFU_ORTHOLOGUE AFUA_1G15890)"/>
    <property type="match status" value="1"/>
</dbReference>
<evidence type="ECO:0000256" key="1">
    <source>
        <dbReference type="SAM" id="MobiDB-lite"/>
    </source>
</evidence>
<proteinExistence type="predicted"/>
<dbReference type="Pfam" id="PF02383">
    <property type="entry name" value="Syja_N"/>
    <property type="match status" value="1"/>
</dbReference>
<feature type="region of interest" description="Disordered" evidence="1">
    <location>
        <begin position="1"/>
        <end position="30"/>
    </location>
</feature>
<reference evidence="4" key="1">
    <citation type="submission" date="2020-04" db="EMBL/GenBank/DDBJ databases">
        <title>Analysis of mating type loci in Filobasidium floriforme.</title>
        <authorList>
            <person name="Nowrousian M."/>
        </authorList>
    </citation>
    <scope>NUCLEOTIDE SEQUENCE</scope>
    <source>
        <strain evidence="4">CBS 6242</strain>
    </source>
</reference>